<evidence type="ECO:0000256" key="1">
    <source>
        <dbReference type="SAM" id="Phobius"/>
    </source>
</evidence>
<dbReference type="RefSeq" id="WP_143116226.1">
    <property type="nucleotide sequence ID" value="NZ_FOFR01000012.1"/>
</dbReference>
<dbReference type="AlphaFoldDB" id="A0A1H9PWK6"/>
<organism evidence="2 3">
    <name type="scientific">Lentzea xinjiangensis</name>
    <dbReference type="NCBI Taxonomy" id="402600"/>
    <lineage>
        <taxon>Bacteria</taxon>
        <taxon>Bacillati</taxon>
        <taxon>Actinomycetota</taxon>
        <taxon>Actinomycetes</taxon>
        <taxon>Pseudonocardiales</taxon>
        <taxon>Pseudonocardiaceae</taxon>
        <taxon>Lentzea</taxon>
    </lineage>
</organism>
<proteinExistence type="predicted"/>
<dbReference type="InterPro" id="IPR017756">
    <property type="entry name" value="TM_Gly-Cys-Arg_CS"/>
</dbReference>
<evidence type="ECO:0000313" key="2">
    <source>
        <dbReference type="EMBL" id="SER52611.1"/>
    </source>
</evidence>
<gene>
    <name evidence="2" type="ORF">SAMN05216188_112116</name>
</gene>
<keyword evidence="1" id="KW-0812">Transmembrane</keyword>
<feature type="transmembrane region" description="Helical" evidence="1">
    <location>
        <begin position="17"/>
        <end position="36"/>
    </location>
</feature>
<dbReference type="EMBL" id="FOFR01000012">
    <property type="protein sequence ID" value="SER52611.1"/>
    <property type="molecule type" value="Genomic_DNA"/>
</dbReference>
<dbReference type="Proteomes" id="UP000199352">
    <property type="component" value="Unassembled WGS sequence"/>
</dbReference>
<dbReference type="NCBIfam" id="TIGR03382">
    <property type="entry name" value="GC_trans_RRR"/>
    <property type="match status" value="1"/>
</dbReference>
<protein>
    <submittedName>
        <fullName evidence="2">Myxococcales GC_trans_RRR domain-containing protein</fullName>
    </submittedName>
</protein>
<sequence>MRLALVLAQPDLVAGDWVMGVAGLLAVAGVVVVAVTRRRR</sequence>
<keyword evidence="1" id="KW-0472">Membrane</keyword>
<name>A0A1H9PWK6_9PSEU</name>
<reference evidence="3" key="1">
    <citation type="submission" date="2016-10" db="EMBL/GenBank/DDBJ databases">
        <authorList>
            <person name="Varghese N."/>
            <person name="Submissions S."/>
        </authorList>
    </citation>
    <scope>NUCLEOTIDE SEQUENCE [LARGE SCALE GENOMIC DNA]</scope>
    <source>
        <strain evidence="3">CGMCC 4.3525</strain>
    </source>
</reference>
<accession>A0A1H9PWK6</accession>
<evidence type="ECO:0000313" key="3">
    <source>
        <dbReference type="Proteomes" id="UP000199352"/>
    </source>
</evidence>
<dbReference type="STRING" id="402600.SAMN05216188_112116"/>
<keyword evidence="3" id="KW-1185">Reference proteome</keyword>
<keyword evidence="1" id="KW-1133">Transmembrane helix</keyword>